<evidence type="ECO:0000313" key="1">
    <source>
        <dbReference type="EMBL" id="CAH3013990.1"/>
    </source>
</evidence>
<dbReference type="EMBL" id="CALNXI010000004">
    <property type="protein sequence ID" value="CAH3013990.1"/>
    <property type="molecule type" value="Genomic_DNA"/>
</dbReference>
<organism evidence="1 2">
    <name type="scientific">Porites evermanni</name>
    <dbReference type="NCBI Taxonomy" id="104178"/>
    <lineage>
        <taxon>Eukaryota</taxon>
        <taxon>Metazoa</taxon>
        <taxon>Cnidaria</taxon>
        <taxon>Anthozoa</taxon>
        <taxon>Hexacorallia</taxon>
        <taxon>Scleractinia</taxon>
        <taxon>Fungiina</taxon>
        <taxon>Poritidae</taxon>
        <taxon>Porites</taxon>
    </lineage>
</organism>
<proteinExistence type="predicted"/>
<evidence type="ECO:0000313" key="2">
    <source>
        <dbReference type="Proteomes" id="UP001159427"/>
    </source>
</evidence>
<name>A0ABN8LA79_9CNID</name>
<gene>
    <name evidence="1" type="ORF">PEVE_00028769</name>
</gene>
<keyword evidence="2" id="KW-1185">Reference proteome</keyword>
<protein>
    <submittedName>
        <fullName evidence="1">Uncharacterized protein</fullName>
    </submittedName>
</protein>
<sequence length="197" mass="22574">VPCASKVNAYYSHYNKSKIRQRCNEELRFVPYMVYKSGPAEIRNSQINFIVKRNELQSILYFFIQSWLFSEVLLSPVKTGQQPDSGHPRTADTATTTLSIELLKKTTSTFEGYDNANGTNIRDILSRLRVRRSQPCLKKEHYKFNKCLGRLEFEVSCESSHIGCALHRVPPKCKRNYSLMFGKNNASCWVPTSCSCA</sequence>
<comment type="caution">
    <text evidence="1">The sequence shown here is derived from an EMBL/GenBank/DDBJ whole genome shotgun (WGS) entry which is preliminary data.</text>
</comment>
<accession>A0ABN8LA79</accession>
<reference evidence="1 2" key="1">
    <citation type="submission" date="2022-05" db="EMBL/GenBank/DDBJ databases">
        <authorList>
            <consortium name="Genoscope - CEA"/>
            <person name="William W."/>
        </authorList>
    </citation>
    <scope>NUCLEOTIDE SEQUENCE [LARGE SCALE GENOMIC DNA]</scope>
</reference>
<dbReference type="Proteomes" id="UP001159427">
    <property type="component" value="Unassembled WGS sequence"/>
</dbReference>
<feature type="non-terminal residue" evidence="1">
    <location>
        <position position="1"/>
    </location>
</feature>